<evidence type="ECO:0000256" key="5">
    <source>
        <dbReference type="ARBA" id="ARBA00022638"/>
    </source>
</evidence>
<dbReference type="SUPFAM" id="SSF47090">
    <property type="entry name" value="PGBD-like"/>
    <property type="match status" value="1"/>
</dbReference>
<evidence type="ECO:0000256" key="7">
    <source>
        <dbReference type="ARBA" id="ARBA00023316"/>
    </source>
</evidence>
<dbReference type="PANTHER" id="PTHR30417:SF1">
    <property type="entry name" value="N-ACETYLMURAMOYL-L-ALANINE AMIDASE AMID"/>
    <property type="match status" value="1"/>
</dbReference>
<keyword evidence="4" id="KW-0929">Antimicrobial</keyword>
<dbReference type="InterPro" id="IPR036366">
    <property type="entry name" value="PGBDSf"/>
</dbReference>
<dbReference type="CDD" id="cd06583">
    <property type="entry name" value="PGRP"/>
    <property type="match status" value="1"/>
</dbReference>
<comment type="similarity">
    <text evidence="2">Belongs to the N-acetylmuramoyl-L-alanine amidase 2 family.</text>
</comment>
<dbReference type="SMART" id="SM00644">
    <property type="entry name" value="Ami_2"/>
    <property type="match status" value="1"/>
</dbReference>
<evidence type="ECO:0000256" key="6">
    <source>
        <dbReference type="ARBA" id="ARBA00022801"/>
    </source>
</evidence>
<evidence type="ECO:0000256" key="1">
    <source>
        <dbReference type="ARBA" id="ARBA00001561"/>
    </source>
</evidence>
<evidence type="ECO:0000256" key="3">
    <source>
        <dbReference type="ARBA" id="ARBA00011901"/>
    </source>
</evidence>
<keyword evidence="5" id="KW-0081">Bacteriolytic enzyme</keyword>
<dbReference type="EMBL" id="BK014824">
    <property type="protein sequence ID" value="DAD77362.1"/>
    <property type="molecule type" value="Genomic_DNA"/>
</dbReference>
<proteinExistence type="inferred from homology"/>
<dbReference type="InterPro" id="IPR002477">
    <property type="entry name" value="Peptidoglycan-bd-like"/>
</dbReference>
<keyword evidence="6" id="KW-0378">Hydrolase</keyword>
<dbReference type="Pfam" id="PF01471">
    <property type="entry name" value="PG_binding_1"/>
    <property type="match status" value="1"/>
</dbReference>
<feature type="domain" description="N-acetylmuramoyl-L-alanine amidase" evidence="8">
    <location>
        <begin position="14"/>
        <end position="169"/>
    </location>
</feature>
<evidence type="ECO:0000256" key="2">
    <source>
        <dbReference type="ARBA" id="ARBA00007553"/>
    </source>
</evidence>
<dbReference type="GO" id="GO:0009254">
    <property type="term" value="P:peptidoglycan turnover"/>
    <property type="evidence" value="ECO:0007669"/>
    <property type="project" value="TreeGrafter"/>
</dbReference>
<sequence>MSYTLKTDLANRANYGRQRNTNKIKYLVFHATSNDGDTDESNARYFRTHVVKASAHAFIDDNSITISVPANYVAYSVGGKRYSDYNRTGGASMYGKITNTNSYNIEMCDCNKNGKYNFTEKTLENAVAYGKYIMNLYNIPITNVYMHFDVNGKHCPIQWWNKLEEWNKFKQRLRNTNVSTTVAQEMLYTKTQFIKDVQKAIGAGVDGKAGRETLSKTVTVSVTTNRKHAVVKPIQKYLNSKGFNCGTVDGCTGSKFDAAVKAYQRANGCIVDGVITAKGKTWKKLLGLA</sequence>
<comment type="catalytic activity">
    <reaction evidence="1">
        <text>Hydrolyzes the link between N-acetylmuramoyl residues and L-amino acid residues in certain cell-wall glycopeptides.</text>
        <dbReference type="EC" id="3.5.1.28"/>
    </reaction>
</comment>
<dbReference type="SUPFAM" id="SSF55846">
    <property type="entry name" value="N-acetylmuramoyl-L-alanine amidase-like"/>
    <property type="match status" value="1"/>
</dbReference>
<dbReference type="InterPro" id="IPR036365">
    <property type="entry name" value="PGBD-like_sf"/>
</dbReference>
<evidence type="ECO:0000313" key="9">
    <source>
        <dbReference type="EMBL" id="DAD77362.1"/>
    </source>
</evidence>
<accession>A0A8S5M561</accession>
<dbReference type="Gene3D" id="3.40.80.10">
    <property type="entry name" value="Peptidoglycan recognition protein-like"/>
    <property type="match status" value="1"/>
</dbReference>
<dbReference type="GO" id="GO:0001897">
    <property type="term" value="P:symbiont-mediated cytolysis of host cell"/>
    <property type="evidence" value="ECO:0007669"/>
    <property type="project" value="UniProtKB-ARBA"/>
</dbReference>
<evidence type="ECO:0000259" key="8">
    <source>
        <dbReference type="SMART" id="SM00644"/>
    </source>
</evidence>
<protein>
    <recommendedName>
        <fullName evidence="3">N-acetylmuramoyl-L-alanine amidase</fullName>
        <ecNumber evidence="3">3.5.1.28</ecNumber>
    </recommendedName>
</protein>
<dbReference type="GO" id="GO:0042742">
    <property type="term" value="P:defense response to bacterium"/>
    <property type="evidence" value="ECO:0007669"/>
    <property type="project" value="UniProtKB-KW"/>
</dbReference>
<dbReference type="GO" id="GO:0008745">
    <property type="term" value="F:N-acetylmuramoyl-L-alanine amidase activity"/>
    <property type="evidence" value="ECO:0007669"/>
    <property type="project" value="UniProtKB-EC"/>
</dbReference>
<organism evidence="9">
    <name type="scientific">Siphoviridae sp. ctPJC19</name>
    <dbReference type="NCBI Taxonomy" id="2826321"/>
    <lineage>
        <taxon>Viruses</taxon>
        <taxon>Duplodnaviria</taxon>
        <taxon>Heunggongvirae</taxon>
        <taxon>Uroviricota</taxon>
        <taxon>Caudoviricetes</taxon>
    </lineage>
</organism>
<dbReference type="Pfam" id="PF01510">
    <property type="entry name" value="Amidase_2"/>
    <property type="match status" value="1"/>
</dbReference>
<dbReference type="InterPro" id="IPR051206">
    <property type="entry name" value="NAMLAA_amidase_2"/>
</dbReference>
<dbReference type="Gene3D" id="1.10.101.10">
    <property type="entry name" value="PGBD-like superfamily/PGBD"/>
    <property type="match status" value="1"/>
</dbReference>
<evidence type="ECO:0000256" key="4">
    <source>
        <dbReference type="ARBA" id="ARBA00022529"/>
    </source>
</evidence>
<dbReference type="GO" id="GO:0009253">
    <property type="term" value="P:peptidoglycan catabolic process"/>
    <property type="evidence" value="ECO:0007669"/>
    <property type="project" value="InterPro"/>
</dbReference>
<dbReference type="InterPro" id="IPR036505">
    <property type="entry name" value="Amidase/PGRP_sf"/>
</dbReference>
<dbReference type="InterPro" id="IPR002502">
    <property type="entry name" value="Amidase_domain"/>
</dbReference>
<dbReference type="GO" id="GO:0071555">
    <property type="term" value="P:cell wall organization"/>
    <property type="evidence" value="ECO:0007669"/>
    <property type="project" value="UniProtKB-KW"/>
</dbReference>
<reference evidence="9" key="1">
    <citation type="journal article" date="2021" name="Proc. Natl. Acad. Sci. U.S.A.">
        <title>A Catalog of Tens of Thousands of Viruses from Human Metagenomes Reveals Hidden Associations with Chronic Diseases.</title>
        <authorList>
            <person name="Tisza M.J."/>
            <person name="Buck C.B."/>
        </authorList>
    </citation>
    <scope>NUCLEOTIDE SEQUENCE</scope>
    <source>
        <strain evidence="9">CtPJC19</strain>
    </source>
</reference>
<keyword evidence="7" id="KW-0961">Cell wall biogenesis/degradation</keyword>
<name>A0A8S5M561_9CAUD</name>
<dbReference type="EC" id="3.5.1.28" evidence="3"/>
<dbReference type="PANTHER" id="PTHR30417">
    <property type="entry name" value="N-ACETYLMURAMOYL-L-ALANINE AMIDASE AMID"/>
    <property type="match status" value="1"/>
</dbReference>